<reference evidence="2 3" key="1">
    <citation type="submission" date="2018-09" db="EMBL/GenBank/DDBJ databases">
        <title>YIM PH21274 draft genome.</title>
        <authorList>
            <person name="Miao C."/>
        </authorList>
    </citation>
    <scope>NUCLEOTIDE SEQUENCE [LARGE SCALE GENOMIC DNA]</scope>
    <source>
        <strain evidence="2 3">YIM PH 21724</strain>
    </source>
</reference>
<dbReference type="Proteomes" id="UP000266677">
    <property type="component" value="Unassembled WGS sequence"/>
</dbReference>
<evidence type="ECO:0000313" key="3">
    <source>
        <dbReference type="Proteomes" id="UP000266677"/>
    </source>
</evidence>
<feature type="chain" id="PRO_5017394681" evidence="1">
    <location>
        <begin position="23"/>
        <end position="186"/>
    </location>
</feature>
<dbReference type="AlphaFoldDB" id="A0A3A4KQN5"/>
<proteinExistence type="predicted"/>
<sequence length="186" mass="20133">MMPNMWLRALTVVTTVTMTLLAAGCGTRKETNSVDHSLTEEAARQQIFSYLQKTADATGLGFSMQSDRPDPGSPLEPAGPVPCYDGYQERGPHQIQASYWVVGVPHGQVAGTFALLQRTWTNWGWRLDPEATTTIAGLATLDHYSFILRDSELGDGWLSVTGASPCFPYEGLGATTPQPTTIKPAS</sequence>
<organism evidence="2 3">
    <name type="scientific">Nocardia panacis</name>
    <dbReference type="NCBI Taxonomy" id="2340916"/>
    <lineage>
        <taxon>Bacteria</taxon>
        <taxon>Bacillati</taxon>
        <taxon>Actinomycetota</taxon>
        <taxon>Actinomycetes</taxon>
        <taxon>Mycobacteriales</taxon>
        <taxon>Nocardiaceae</taxon>
        <taxon>Nocardia</taxon>
    </lineage>
</organism>
<name>A0A3A4KQN5_9NOCA</name>
<dbReference type="EMBL" id="QZFU01000016">
    <property type="protein sequence ID" value="RJO76902.1"/>
    <property type="molecule type" value="Genomic_DNA"/>
</dbReference>
<evidence type="ECO:0000313" key="2">
    <source>
        <dbReference type="EMBL" id="RJO76902.1"/>
    </source>
</evidence>
<keyword evidence="3" id="KW-1185">Reference proteome</keyword>
<comment type="caution">
    <text evidence="2">The sequence shown here is derived from an EMBL/GenBank/DDBJ whole genome shotgun (WGS) entry which is preliminary data.</text>
</comment>
<evidence type="ECO:0000256" key="1">
    <source>
        <dbReference type="SAM" id="SignalP"/>
    </source>
</evidence>
<protein>
    <submittedName>
        <fullName evidence="2">Uncharacterized protein</fullName>
    </submittedName>
</protein>
<gene>
    <name evidence="2" type="ORF">D5S18_11845</name>
</gene>
<feature type="signal peptide" evidence="1">
    <location>
        <begin position="1"/>
        <end position="22"/>
    </location>
</feature>
<accession>A0A3A4KQN5</accession>
<keyword evidence="1" id="KW-0732">Signal</keyword>